<dbReference type="CDD" id="cd00293">
    <property type="entry name" value="USP-like"/>
    <property type="match status" value="1"/>
</dbReference>
<dbReference type="EMBL" id="JBBKZU010000008">
    <property type="protein sequence ID" value="MEJ8813170.1"/>
    <property type="molecule type" value="Genomic_DNA"/>
</dbReference>
<sequence length="142" mass="15311">MKILVAIDGSKNSLRAVKYAARLAHLLRTTPNKITLISVHDDAGLRHAKSFVGKAEVADYLRELSEKELKPARKLLQADGIGYDIEIRTGHVAQEIVACADKGKFDMIVLGSKGRSAVADLLIGSVAQRVLATAKQPVVVVK</sequence>
<dbReference type="PRINTS" id="PR01438">
    <property type="entry name" value="UNVRSLSTRESS"/>
</dbReference>
<comment type="similarity">
    <text evidence="1">Belongs to the universal stress protein A family.</text>
</comment>
<feature type="domain" description="UspA" evidence="2">
    <location>
        <begin position="2"/>
        <end position="142"/>
    </location>
</feature>
<evidence type="ECO:0000313" key="4">
    <source>
        <dbReference type="Proteomes" id="UP001365846"/>
    </source>
</evidence>
<comment type="caution">
    <text evidence="3">The sequence shown here is derived from an EMBL/GenBank/DDBJ whole genome shotgun (WGS) entry which is preliminary data.</text>
</comment>
<dbReference type="InterPro" id="IPR006016">
    <property type="entry name" value="UspA"/>
</dbReference>
<dbReference type="Gene3D" id="3.40.50.620">
    <property type="entry name" value="HUPs"/>
    <property type="match status" value="1"/>
</dbReference>
<dbReference type="InterPro" id="IPR014729">
    <property type="entry name" value="Rossmann-like_a/b/a_fold"/>
</dbReference>
<proteinExistence type="inferred from homology"/>
<evidence type="ECO:0000259" key="2">
    <source>
        <dbReference type="Pfam" id="PF00582"/>
    </source>
</evidence>
<keyword evidence="4" id="KW-1185">Reference proteome</keyword>
<dbReference type="PANTHER" id="PTHR46268:SF6">
    <property type="entry name" value="UNIVERSAL STRESS PROTEIN UP12"/>
    <property type="match status" value="1"/>
</dbReference>
<dbReference type="Pfam" id="PF00582">
    <property type="entry name" value="Usp"/>
    <property type="match status" value="1"/>
</dbReference>
<dbReference type="PANTHER" id="PTHR46268">
    <property type="entry name" value="STRESS RESPONSE PROTEIN NHAX"/>
    <property type="match status" value="1"/>
</dbReference>
<evidence type="ECO:0000256" key="1">
    <source>
        <dbReference type="ARBA" id="ARBA00008791"/>
    </source>
</evidence>
<protein>
    <submittedName>
        <fullName evidence="3">Universal stress protein</fullName>
    </submittedName>
</protein>
<dbReference type="Proteomes" id="UP001365846">
    <property type="component" value="Unassembled WGS sequence"/>
</dbReference>
<evidence type="ECO:0000313" key="3">
    <source>
        <dbReference type="EMBL" id="MEJ8813170.1"/>
    </source>
</evidence>
<reference evidence="3 4" key="1">
    <citation type="submission" date="2024-03" db="EMBL/GenBank/DDBJ databases">
        <title>Novel species of the genus Variovorax.</title>
        <authorList>
            <person name="Liu Q."/>
            <person name="Xin Y.-H."/>
        </authorList>
    </citation>
    <scope>NUCLEOTIDE SEQUENCE [LARGE SCALE GENOMIC DNA]</scope>
    <source>
        <strain evidence="3 4">KACC 18899</strain>
    </source>
</reference>
<organism evidence="3 4">
    <name type="scientific">Variovorax ureilyticus</name>
    <dbReference type="NCBI Taxonomy" id="1836198"/>
    <lineage>
        <taxon>Bacteria</taxon>
        <taxon>Pseudomonadati</taxon>
        <taxon>Pseudomonadota</taxon>
        <taxon>Betaproteobacteria</taxon>
        <taxon>Burkholderiales</taxon>
        <taxon>Comamonadaceae</taxon>
        <taxon>Variovorax</taxon>
    </lineage>
</organism>
<name>A0ABU8VJG8_9BURK</name>
<dbReference type="SUPFAM" id="SSF52402">
    <property type="entry name" value="Adenine nucleotide alpha hydrolases-like"/>
    <property type="match status" value="1"/>
</dbReference>
<accession>A0ABU8VJG8</accession>
<gene>
    <name evidence="3" type="ORF">WKW77_18940</name>
</gene>
<dbReference type="InterPro" id="IPR006015">
    <property type="entry name" value="Universal_stress_UspA"/>
</dbReference>
<dbReference type="RefSeq" id="WP_340358417.1">
    <property type="nucleotide sequence ID" value="NZ_JBBKZU010000008.1"/>
</dbReference>